<reference evidence="1 2" key="1">
    <citation type="journal article" date="2021" name="Sci. Rep.">
        <title>The genome of the diatom Chaetoceros tenuissimus carries an ancient integrated fragment of an extant virus.</title>
        <authorList>
            <person name="Hongo Y."/>
            <person name="Kimura K."/>
            <person name="Takaki Y."/>
            <person name="Yoshida Y."/>
            <person name="Baba S."/>
            <person name="Kobayashi G."/>
            <person name="Nagasaki K."/>
            <person name="Hano T."/>
            <person name="Tomaru Y."/>
        </authorList>
    </citation>
    <scope>NUCLEOTIDE SEQUENCE [LARGE SCALE GENOMIC DNA]</scope>
    <source>
        <strain evidence="1 2">NIES-3715</strain>
    </source>
</reference>
<evidence type="ECO:0000313" key="2">
    <source>
        <dbReference type="Proteomes" id="UP001054902"/>
    </source>
</evidence>
<evidence type="ECO:0000313" key="1">
    <source>
        <dbReference type="EMBL" id="GFH54431.1"/>
    </source>
</evidence>
<dbReference type="Proteomes" id="UP001054902">
    <property type="component" value="Unassembled WGS sequence"/>
</dbReference>
<dbReference type="AlphaFoldDB" id="A0AAD3CYD3"/>
<organism evidence="1 2">
    <name type="scientific">Chaetoceros tenuissimus</name>
    <dbReference type="NCBI Taxonomy" id="426638"/>
    <lineage>
        <taxon>Eukaryota</taxon>
        <taxon>Sar</taxon>
        <taxon>Stramenopiles</taxon>
        <taxon>Ochrophyta</taxon>
        <taxon>Bacillariophyta</taxon>
        <taxon>Coscinodiscophyceae</taxon>
        <taxon>Chaetocerotophycidae</taxon>
        <taxon>Chaetocerotales</taxon>
        <taxon>Chaetocerotaceae</taxon>
        <taxon>Chaetoceros</taxon>
    </lineage>
</organism>
<protein>
    <submittedName>
        <fullName evidence="1">Uncharacterized protein</fullName>
    </submittedName>
</protein>
<name>A0AAD3CYD3_9STRA</name>
<gene>
    <name evidence="1" type="ORF">CTEN210_10907</name>
</gene>
<comment type="caution">
    <text evidence="1">The sequence shown here is derived from an EMBL/GenBank/DDBJ whole genome shotgun (WGS) entry which is preliminary data.</text>
</comment>
<accession>A0AAD3CYD3</accession>
<sequence length="238" mass="26314">MLLASTVSKLSQRSVRHGLKRNFFASSTDHTNLVANAKVHIIGDDPYGKRTYILLPDGTDLDLALKVDKLHLARLRANQNMIYGAQVVQRSLGTQSEVCKSLLHAALKDARLKGEDPIAMASLEGFCKWIRSGIEGKVEIDKLKEMKENDEVSYEACKAIATGVPRPGHSVVGQGTYRDAEKGWVWLAHEFVDKELSSESELYKSNGGTLQWIDTMADMSREGLIDSGGSMARFIFKS</sequence>
<keyword evidence="2" id="KW-1185">Reference proteome</keyword>
<proteinExistence type="predicted"/>
<dbReference type="EMBL" id="BLLK01000047">
    <property type="protein sequence ID" value="GFH54431.1"/>
    <property type="molecule type" value="Genomic_DNA"/>
</dbReference>